<evidence type="ECO:0000313" key="16">
    <source>
        <dbReference type="Proteomes" id="UP001374579"/>
    </source>
</evidence>
<comment type="caution">
    <text evidence="15">The sequence shown here is derived from an EMBL/GenBank/DDBJ whole genome shotgun (WGS) entry which is preliminary data.</text>
</comment>
<gene>
    <name evidence="15" type="ORF">V1264_015001</name>
</gene>
<evidence type="ECO:0000256" key="2">
    <source>
        <dbReference type="ARBA" id="ARBA00007260"/>
    </source>
</evidence>
<dbReference type="Pfam" id="PF07225">
    <property type="entry name" value="NDUF_B4"/>
    <property type="match status" value="1"/>
</dbReference>
<keyword evidence="10" id="KW-0496">Mitochondrion</keyword>
<keyword evidence="5" id="KW-0679">Respiratory chain</keyword>
<keyword evidence="6 14" id="KW-0812">Transmembrane</keyword>
<name>A0AAN9GFZ3_9CAEN</name>
<evidence type="ECO:0000313" key="15">
    <source>
        <dbReference type="EMBL" id="KAK7107012.1"/>
    </source>
</evidence>
<evidence type="ECO:0000256" key="4">
    <source>
        <dbReference type="ARBA" id="ARBA00022448"/>
    </source>
</evidence>
<reference evidence="15 16" key="1">
    <citation type="submission" date="2024-02" db="EMBL/GenBank/DDBJ databases">
        <title>Chromosome-scale genome assembly of the rough periwinkle Littorina saxatilis.</title>
        <authorList>
            <person name="De Jode A."/>
            <person name="Faria R."/>
            <person name="Formenti G."/>
            <person name="Sims Y."/>
            <person name="Smith T.P."/>
            <person name="Tracey A."/>
            <person name="Wood J.M.D."/>
            <person name="Zagrodzka Z.B."/>
            <person name="Johannesson K."/>
            <person name="Butlin R.K."/>
            <person name="Leder E.H."/>
        </authorList>
    </citation>
    <scope>NUCLEOTIDE SEQUENCE [LARGE SCALE GENOMIC DNA]</scope>
    <source>
        <strain evidence="15">Snail1</strain>
        <tissue evidence="15">Muscle</tissue>
    </source>
</reference>
<evidence type="ECO:0000256" key="6">
    <source>
        <dbReference type="ARBA" id="ARBA00022692"/>
    </source>
</evidence>
<comment type="subcellular location">
    <subcellularLocation>
        <location evidence="1">Mitochondrion inner membrane</location>
        <topology evidence="1">Single-pass membrane protein</topology>
    </subcellularLocation>
</comment>
<dbReference type="PANTHER" id="PTHR15469:SF0">
    <property type="entry name" value="NADH DEHYDROGENASE [UBIQUINONE] 1 BETA SUBCOMPLEX SUBUNIT 4"/>
    <property type="match status" value="1"/>
</dbReference>
<keyword evidence="4" id="KW-0813">Transport</keyword>
<evidence type="ECO:0000256" key="7">
    <source>
        <dbReference type="ARBA" id="ARBA00022792"/>
    </source>
</evidence>
<dbReference type="GO" id="GO:0005743">
    <property type="term" value="C:mitochondrial inner membrane"/>
    <property type="evidence" value="ECO:0007669"/>
    <property type="project" value="UniProtKB-SubCell"/>
</dbReference>
<keyword evidence="8" id="KW-0249">Electron transport</keyword>
<dbReference type="EMBL" id="JBAMIC010000004">
    <property type="protein sequence ID" value="KAK7107012.1"/>
    <property type="molecule type" value="Genomic_DNA"/>
</dbReference>
<evidence type="ECO:0000256" key="9">
    <source>
        <dbReference type="ARBA" id="ARBA00022989"/>
    </source>
</evidence>
<dbReference type="PANTHER" id="PTHR15469">
    <property type="entry name" value="NADH-UBIQUINONE OXIDOREDUCTASE B15 SUBUNIT"/>
    <property type="match status" value="1"/>
</dbReference>
<keyword evidence="9 14" id="KW-1133">Transmembrane helix</keyword>
<evidence type="ECO:0000256" key="10">
    <source>
        <dbReference type="ARBA" id="ARBA00023128"/>
    </source>
</evidence>
<evidence type="ECO:0000256" key="13">
    <source>
        <dbReference type="ARBA" id="ARBA00030987"/>
    </source>
</evidence>
<evidence type="ECO:0000256" key="14">
    <source>
        <dbReference type="SAM" id="Phobius"/>
    </source>
</evidence>
<sequence>MSAKGGNYWKTSNLVKDINMSGSTKQPWDPWKMYDISQEEMRAIRERGKMREALKTEWQKKVTDPHRGAHNGGTIFDPAIQRFMAMRATNFDHFKVTPKTTWLGFAFVVIPVGLMTYFTIRDKNIREAQFRAGEVKYKDRTWYFMY</sequence>
<keyword evidence="7" id="KW-0999">Mitochondrion inner membrane</keyword>
<evidence type="ECO:0000256" key="5">
    <source>
        <dbReference type="ARBA" id="ARBA00022660"/>
    </source>
</evidence>
<dbReference type="InterPro" id="IPR009866">
    <property type="entry name" value="NADH_UbQ_OxRdtase_NDUFB4_su"/>
</dbReference>
<accession>A0AAN9GFZ3</accession>
<dbReference type="Proteomes" id="UP001374579">
    <property type="component" value="Unassembled WGS sequence"/>
</dbReference>
<keyword evidence="16" id="KW-1185">Reference proteome</keyword>
<protein>
    <recommendedName>
        <fullName evidence="3">NADH dehydrogenase [ubiquinone] 1 beta subcomplex subunit 4</fullName>
    </recommendedName>
    <alternativeName>
        <fullName evidence="12">Complex I-B15</fullName>
    </alternativeName>
    <alternativeName>
        <fullName evidence="13">NADH-ubiquinone oxidoreductase B15 subunit</fullName>
    </alternativeName>
</protein>
<dbReference type="AlphaFoldDB" id="A0AAN9GFZ3"/>
<feature type="transmembrane region" description="Helical" evidence="14">
    <location>
        <begin position="102"/>
        <end position="120"/>
    </location>
</feature>
<evidence type="ECO:0000256" key="3">
    <source>
        <dbReference type="ARBA" id="ARBA00018681"/>
    </source>
</evidence>
<keyword evidence="11 14" id="KW-0472">Membrane</keyword>
<comment type="similarity">
    <text evidence="2">Belongs to the complex I NDUFB4 subunit family.</text>
</comment>
<evidence type="ECO:0000256" key="8">
    <source>
        <dbReference type="ARBA" id="ARBA00022982"/>
    </source>
</evidence>
<proteinExistence type="inferred from homology"/>
<evidence type="ECO:0000256" key="12">
    <source>
        <dbReference type="ARBA" id="ARBA00030212"/>
    </source>
</evidence>
<evidence type="ECO:0000256" key="11">
    <source>
        <dbReference type="ARBA" id="ARBA00023136"/>
    </source>
</evidence>
<evidence type="ECO:0000256" key="1">
    <source>
        <dbReference type="ARBA" id="ARBA00004434"/>
    </source>
</evidence>
<organism evidence="15 16">
    <name type="scientific">Littorina saxatilis</name>
    <dbReference type="NCBI Taxonomy" id="31220"/>
    <lineage>
        <taxon>Eukaryota</taxon>
        <taxon>Metazoa</taxon>
        <taxon>Spiralia</taxon>
        <taxon>Lophotrochozoa</taxon>
        <taxon>Mollusca</taxon>
        <taxon>Gastropoda</taxon>
        <taxon>Caenogastropoda</taxon>
        <taxon>Littorinimorpha</taxon>
        <taxon>Littorinoidea</taxon>
        <taxon>Littorinidae</taxon>
        <taxon>Littorina</taxon>
    </lineage>
</organism>